<evidence type="ECO:0000313" key="5">
    <source>
        <dbReference type="Proteomes" id="UP000298416"/>
    </source>
</evidence>
<dbReference type="Gene3D" id="3.40.50.720">
    <property type="entry name" value="NAD(P)-binding Rossmann-like Domain"/>
    <property type="match status" value="2"/>
</dbReference>
<sequence length="577" mass="64746">MQLRLFKADLLDFDSILAAVLKRWKLLSRHSQCPKSMLGGKRVSCRVVSSCVAVVMNPNWPKGKVLDESSLSDTEYCRRTNNWYYYSKTAAESEARKYAESNGLDLITVCPSLVLGPMLQRTPNSSSLFLLKLLKERYEVTENHVRAIVDVRDVAEAIKLLYETPQAQGRYLCTSHMINTEDLVQTVKEIYPNYDYPKRFQEVIKGGIWDDFEHHNSEAIDVDLLRQMPADGVFREKKPRQTKISNLSLEVIVDVSMYDENGKKKSVCVTGAGGYVASWLIKLLLSNGYTVHGTGRNPGDEKNGHLWKLENAAEKLKLFKADLFDFDSILAAVKGCDGVFHVASPSTTSGPNPEVDIVEPAVKGTLNVLKACSEAKAGRVVLVSSFVAVVINPSFPKDKVLDEACWSDKEFCRNTNNWYCFSKIAAEAEAWAYAETNGLDLVSVCPGIILGPMLQHTPNTSTFILLDLFKGGDDEAMENNLRVIVDVRDVAEAMKLVYERPNAQGRYICTSHMIKNEDLVQDLKEIYPHHNYPKSFKQGRGVPQVSSEKLHGLGWEYRTLRETLVDSIENCKQIGLL</sequence>
<dbReference type="InterPro" id="IPR001509">
    <property type="entry name" value="Epimerase_deHydtase"/>
</dbReference>
<keyword evidence="5" id="KW-1185">Reference proteome</keyword>
<comment type="caution">
    <text evidence="4">The sequence shown here is derived from an EMBL/GenBank/DDBJ whole genome shotgun (WGS) entry which is preliminary data.</text>
</comment>
<dbReference type="SUPFAM" id="SSF51735">
    <property type="entry name" value="NAD(P)-binding Rossmann-fold domains"/>
    <property type="match status" value="2"/>
</dbReference>
<feature type="domain" description="NAD-dependent epimerase/dehydratase" evidence="3">
    <location>
        <begin position="267"/>
        <end position="504"/>
    </location>
</feature>
<organism evidence="4">
    <name type="scientific">Salvia splendens</name>
    <name type="common">Scarlet sage</name>
    <dbReference type="NCBI Taxonomy" id="180675"/>
    <lineage>
        <taxon>Eukaryota</taxon>
        <taxon>Viridiplantae</taxon>
        <taxon>Streptophyta</taxon>
        <taxon>Embryophyta</taxon>
        <taxon>Tracheophyta</taxon>
        <taxon>Spermatophyta</taxon>
        <taxon>Magnoliopsida</taxon>
        <taxon>eudicotyledons</taxon>
        <taxon>Gunneridae</taxon>
        <taxon>Pentapetalae</taxon>
        <taxon>asterids</taxon>
        <taxon>lamiids</taxon>
        <taxon>Lamiales</taxon>
        <taxon>Lamiaceae</taxon>
        <taxon>Nepetoideae</taxon>
        <taxon>Mentheae</taxon>
        <taxon>Salviinae</taxon>
        <taxon>Salvia</taxon>
        <taxon>Salvia subgen. Calosphace</taxon>
        <taxon>core Calosphace</taxon>
    </lineage>
</organism>
<dbReference type="InterPro" id="IPR050425">
    <property type="entry name" value="NAD(P)_dehydrat-like"/>
</dbReference>
<evidence type="ECO:0000259" key="3">
    <source>
        <dbReference type="Pfam" id="PF01370"/>
    </source>
</evidence>
<evidence type="ECO:0000256" key="1">
    <source>
        <dbReference type="ARBA" id="ARBA00022857"/>
    </source>
</evidence>
<dbReference type="Proteomes" id="UP000298416">
    <property type="component" value="Unassembled WGS sequence"/>
</dbReference>
<dbReference type="PANTHER" id="PTHR10366">
    <property type="entry name" value="NAD DEPENDENT EPIMERASE/DEHYDRATASE"/>
    <property type="match status" value="1"/>
</dbReference>
<proteinExistence type="predicted"/>
<evidence type="ECO:0000313" key="4">
    <source>
        <dbReference type="EMBL" id="KAG6401127.1"/>
    </source>
</evidence>
<dbReference type="EMBL" id="PNBA02000014">
    <property type="protein sequence ID" value="KAG6401127.1"/>
    <property type="molecule type" value="Genomic_DNA"/>
</dbReference>
<reference evidence="4" key="1">
    <citation type="submission" date="2018-01" db="EMBL/GenBank/DDBJ databases">
        <authorList>
            <person name="Mao J.F."/>
        </authorList>
    </citation>
    <scope>NUCLEOTIDE SEQUENCE</scope>
    <source>
        <strain evidence="4">Huo1</strain>
        <tissue evidence="4">Leaf</tissue>
    </source>
</reference>
<dbReference type="InterPro" id="IPR036291">
    <property type="entry name" value="NAD(P)-bd_dom_sf"/>
</dbReference>
<keyword evidence="1" id="KW-0521">NADP</keyword>
<keyword evidence="2" id="KW-0560">Oxidoreductase</keyword>
<dbReference type="AlphaFoldDB" id="A0A8X8ZDG1"/>
<dbReference type="Pfam" id="PF01370">
    <property type="entry name" value="Epimerase"/>
    <property type="match status" value="2"/>
</dbReference>
<dbReference type="CDD" id="cd08958">
    <property type="entry name" value="FR_SDR_e"/>
    <property type="match status" value="1"/>
</dbReference>
<accession>A0A8X8ZDG1</accession>
<feature type="domain" description="NAD-dependent epimerase/dehydratase" evidence="3">
    <location>
        <begin position="67"/>
        <end position="168"/>
    </location>
</feature>
<dbReference type="GO" id="GO:0016616">
    <property type="term" value="F:oxidoreductase activity, acting on the CH-OH group of donors, NAD or NADP as acceptor"/>
    <property type="evidence" value="ECO:0007669"/>
    <property type="project" value="TreeGrafter"/>
</dbReference>
<reference evidence="4" key="2">
    <citation type="submission" date="2020-08" db="EMBL/GenBank/DDBJ databases">
        <title>Plant Genome Project.</title>
        <authorList>
            <person name="Zhang R.-G."/>
        </authorList>
    </citation>
    <scope>NUCLEOTIDE SEQUENCE</scope>
    <source>
        <strain evidence="4">Huo1</strain>
        <tissue evidence="4">Leaf</tissue>
    </source>
</reference>
<gene>
    <name evidence="4" type="ORF">SASPL_137972</name>
</gene>
<name>A0A8X8ZDG1_SALSN</name>
<protein>
    <recommendedName>
        <fullName evidence="3">NAD-dependent epimerase/dehydratase domain-containing protein</fullName>
    </recommendedName>
</protein>
<dbReference type="FunFam" id="3.40.50.720:FF:000219">
    <property type="entry name" value="Cinnamoyl-CoA reductase 1"/>
    <property type="match status" value="1"/>
</dbReference>
<dbReference type="PANTHER" id="PTHR10366:SF776">
    <property type="entry name" value="NAD(P)-BINDING ROSSMANN-FOLD SUPERFAMILY PROTEIN"/>
    <property type="match status" value="1"/>
</dbReference>
<evidence type="ECO:0000256" key="2">
    <source>
        <dbReference type="ARBA" id="ARBA00023002"/>
    </source>
</evidence>